<reference evidence="2" key="1">
    <citation type="submission" date="2023-03" db="EMBL/GenBank/DDBJ databases">
        <title>Draft assemblies of triclosan tolerant bacteria isolated from returned activated sludge.</title>
        <authorList>
            <person name="Van Hamelsveld S."/>
        </authorList>
    </citation>
    <scope>NUCLEOTIDE SEQUENCE</scope>
    <source>
        <strain evidence="2">GW210015_S63</strain>
    </source>
</reference>
<sequence>MPWYAWLIIALALGSILGGLLLLRDSARKLPLTEEQLKRIHQRNAEMDAQDARDDKR</sequence>
<evidence type="ECO:0000313" key="3">
    <source>
        <dbReference type="Proteomes" id="UP001220662"/>
    </source>
</evidence>
<keyword evidence="1" id="KW-0472">Membrane</keyword>
<dbReference type="RefSeq" id="WP_009621525.1">
    <property type="nucleotide sequence ID" value="NZ_BDGS01000001.1"/>
</dbReference>
<dbReference type="Pfam" id="PF11446">
    <property type="entry name" value="DUF2897"/>
    <property type="match status" value="1"/>
</dbReference>
<protein>
    <submittedName>
        <fullName evidence="2">DUF2897 family protein</fullName>
    </submittedName>
</protein>
<proteinExistence type="predicted"/>
<gene>
    <name evidence="2" type="ORF">P3W55_00985</name>
</gene>
<evidence type="ECO:0000256" key="1">
    <source>
        <dbReference type="SAM" id="Phobius"/>
    </source>
</evidence>
<keyword evidence="1" id="KW-0812">Transmembrane</keyword>
<dbReference type="Proteomes" id="UP001220662">
    <property type="component" value="Unassembled WGS sequence"/>
</dbReference>
<dbReference type="AlphaFoldDB" id="A0AAW6P0J6"/>
<evidence type="ECO:0000313" key="2">
    <source>
        <dbReference type="EMBL" id="MDF3840280.1"/>
    </source>
</evidence>
<organism evidence="2 3">
    <name type="scientific">Pseudomonas citronellolis</name>
    <dbReference type="NCBI Taxonomy" id="53408"/>
    <lineage>
        <taxon>Bacteria</taxon>
        <taxon>Pseudomonadati</taxon>
        <taxon>Pseudomonadota</taxon>
        <taxon>Gammaproteobacteria</taxon>
        <taxon>Pseudomonadales</taxon>
        <taxon>Pseudomonadaceae</taxon>
        <taxon>Pseudomonas</taxon>
    </lineage>
</organism>
<dbReference type="InterPro" id="IPR021550">
    <property type="entry name" value="DUF2897"/>
</dbReference>
<name>A0AAW6P0J6_9PSED</name>
<feature type="transmembrane region" description="Helical" evidence="1">
    <location>
        <begin position="6"/>
        <end position="23"/>
    </location>
</feature>
<keyword evidence="1" id="KW-1133">Transmembrane helix</keyword>
<comment type="caution">
    <text evidence="2">The sequence shown here is derived from an EMBL/GenBank/DDBJ whole genome shotgun (WGS) entry which is preliminary data.</text>
</comment>
<dbReference type="EMBL" id="JARJLR010000022">
    <property type="protein sequence ID" value="MDF3840280.1"/>
    <property type="molecule type" value="Genomic_DNA"/>
</dbReference>
<accession>A0AAW6P0J6</accession>
<dbReference type="GeneID" id="72999180"/>
<dbReference type="KEGG" id="pcq:PcP3B5_20050"/>